<feature type="region of interest" description="Disordered" evidence="1">
    <location>
        <begin position="50"/>
        <end position="76"/>
    </location>
</feature>
<organism evidence="3 4">
    <name type="scientific">Cavia porcellus</name>
    <name type="common">Guinea pig</name>
    <dbReference type="NCBI Taxonomy" id="10141"/>
    <lineage>
        <taxon>Eukaryota</taxon>
        <taxon>Metazoa</taxon>
        <taxon>Chordata</taxon>
        <taxon>Craniata</taxon>
        <taxon>Vertebrata</taxon>
        <taxon>Euteleostomi</taxon>
        <taxon>Mammalia</taxon>
        <taxon>Eutheria</taxon>
        <taxon>Euarchontoglires</taxon>
        <taxon>Glires</taxon>
        <taxon>Rodentia</taxon>
        <taxon>Hystricomorpha</taxon>
        <taxon>Caviidae</taxon>
        <taxon>Cavia</taxon>
    </lineage>
</organism>
<dbReference type="AlphaFoldDB" id="A0A286XIC8"/>
<sequence>MQSLAGPVLRAFLREFPGGLLFVGVFLPGALLLLLLIACFRAQLLEVDKELSPSPDGQPKCMGCSSLSQQMKRRRP</sequence>
<keyword evidence="2" id="KW-1133">Transmembrane helix</keyword>
<dbReference type="InParanoid" id="A0A286XIC8"/>
<keyword evidence="4" id="KW-1185">Reference proteome</keyword>
<dbReference type="GeneTree" id="ENSGT00940000171297"/>
<evidence type="ECO:0000313" key="3">
    <source>
        <dbReference type="Ensembl" id="ENSCPOP00000025091.1"/>
    </source>
</evidence>
<keyword evidence="2" id="KW-0812">Transmembrane</keyword>
<dbReference type="OrthoDB" id="9048909at2759"/>
<dbReference type="VEuPathDB" id="HostDB:ENSCPOG00000037530"/>
<evidence type="ECO:0000256" key="1">
    <source>
        <dbReference type="SAM" id="MobiDB-lite"/>
    </source>
</evidence>
<gene>
    <name evidence="3" type="primary">Smlr1</name>
</gene>
<reference evidence="3" key="3">
    <citation type="submission" date="2025-09" db="UniProtKB">
        <authorList>
            <consortium name="Ensembl"/>
        </authorList>
    </citation>
    <scope>IDENTIFICATION</scope>
    <source>
        <strain evidence="3">2N</strain>
    </source>
</reference>
<proteinExistence type="predicted"/>
<dbReference type="Bgee" id="ENSCPOG00000037530">
    <property type="expression patterns" value="Expressed in liver and 3 other cell types or tissues"/>
</dbReference>
<feature type="transmembrane region" description="Helical" evidence="2">
    <location>
        <begin position="20"/>
        <end position="40"/>
    </location>
</feature>
<evidence type="ECO:0000256" key="2">
    <source>
        <dbReference type="SAM" id="Phobius"/>
    </source>
</evidence>
<evidence type="ECO:0000313" key="4">
    <source>
        <dbReference type="Proteomes" id="UP000005447"/>
    </source>
</evidence>
<accession>A0A286XIC8</accession>
<name>A0A286XIC8_CAVPO</name>
<evidence type="ECO:0008006" key="5">
    <source>
        <dbReference type="Google" id="ProtNLM"/>
    </source>
</evidence>
<dbReference type="EMBL" id="AAKN02038147">
    <property type="status" value="NOT_ANNOTATED_CDS"/>
    <property type="molecule type" value="Genomic_DNA"/>
</dbReference>
<reference evidence="3" key="2">
    <citation type="submission" date="2025-08" db="UniProtKB">
        <authorList>
            <consortium name="Ensembl"/>
        </authorList>
    </citation>
    <scope>IDENTIFICATION</scope>
    <source>
        <strain evidence="3">2N</strain>
    </source>
</reference>
<reference evidence="4" key="1">
    <citation type="journal article" date="2011" name="Nature">
        <title>A high-resolution map of human evolutionary constraint using 29 mammals.</title>
        <authorList>
            <person name="Lindblad-Toh K."/>
            <person name="Garber M."/>
            <person name="Zuk O."/>
            <person name="Lin M.F."/>
            <person name="Parker B.J."/>
            <person name="Washietl S."/>
            <person name="Kheradpour P."/>
            <person name="Ernst J."/>
            <person name="Jordan G."/>
            <person name="Mauceli E."/>
            <person name="Ward L.D."/>
            <person name="Lowe C.B."/>
            <person name="Holloway A.K."/>
            <person name="Clamp M."/>
            <person name="Gnerre S."/>
            <person name="Alfoldi J."/>
            <person name="Beal K."/>
            <person name="Chang J."/>
            <person name="Clawson H."/>
            <person name="Cuff J."/>
            <person name="Di Palma F."/>
            <person name="Fitzgerald S."/>
            <person name="Flicek P."/>
            <person name="Guttman M."/>
            <person name="Hubisz M.J."/>
            <person name="Jaffe D.B."/>
            <person name="Jungreis I."/>
            <person name="Kent W.J."/>
            <person name="Kostka D."/>
            <person name="Lara M."/>
            <person name="Martins A.L."/>
            <person name="Massingham T."/>
            <person name="Moltke I."/>
            <person name="Raney B.J."/>
            <person name="Rasmussen M.D."/>
            <person name="Robinson J."/>
            <person name="Stark A."/>
            <person name="Vilella A.J."/>
            <person name="Wen J."/>
            <person name="Xie X."/>
            <person name="Zody M.C."/>
            <person name="Baldwin J."/>
            <person name="Bloom T."/>
            <person name="Chin C.W."/>
            <person name="Heiman D."/>
            <person name="Nicol R."/>
            <person name="Nusbaum C."/>
            <person name="Young S."/>
            <person name="Wilkinson J."/>
            <person name="Worley K.C."/>
            <person name="Kovar C.L."/>
            <person name="Muzny D.M."/>
            <person name="Gibbs R.A."/>
            <person name="Cree A."/>
            <person name="Dihn H.H."/>
            <person name="Fowler G."/>
            <person name="Jhangiani S."/>
            <person name="Joshi V."/>
            <person name="Lee S."/>
            <person name="Lewis L.R."/>
            <person name="Nazareth L.V."/>
            <person name="Okwuonu G."/>
            <person name="Santibanez J."/>
            <person name="Warren W.C."/>
            <person name="Mardis E.R."/>
            <person name="Weinstock G.M."/>
            <person name="Wilson R.K."/>
            <person name="Delehaunty K."/>
            <person name="Dooling D."/>
            <person name="Fronik C."/>
            <person name="Fulton L."/>
            <person name="Fulton B."/>
            <person name="Graves T."/>
            <person name="Minx P."/>
            <person name="Sodergren E."/>
            <person name="Birney E."/>
            <person name="Margulies E.H."/>
            <person name="Herrero J."/>
            <person name="Green E.D."/>
            <person name="Haussler D."/>
            <person name="Siepel A."/>
            <person name="Goldman N."/>
            <person name="Pollard K.S."/>
            <person name="Pedersen J.S."/>
            <person name="Lander E.S."/>
            <person name="Kellis M."/>
        </authorList>
    </citation>
    <scope>NUCLEOTIDE SEQUENCE [LARGE SCALE GENOMIC DNA]</scope>
    <source>
        <strain evidence="4">2N</strain>
    </source>
</reference>
<dbReference type="Ensembl" id="ENSCPOT00000047399.1">
    <property type="protein sequence ID" value="ENSCPOP00000025091.1"/>
    <property type="gene ID" value="ENSCPOG00000037530.1"/>
</dbReference>
<keyword evidence="2" id="KW-0472">Membrane</keyword>
<dbReference type="Proteomes" id="UP000005447">
    <property type="component" value="Unassembled WGS sequence"/>
</dbReference>
<protein>
    <recommendedName>
        <fullName evidence="5">Small leucine rich protein 1</fullName>
    </recommendedName>
</protein>